<name>A0AAD3SG15_NEPGR</name>
<gene>
    <name evidence="2" type="ORF">Nepgr_011930</name>
</gene>
<dbReference type="NCBIfam" id="TIGR01571">
    <property type="entry name" value="A_thal_Cys_rich"/>
    <property type="match status" value="1"/>
</dbReference>
<comment type="caution">
    <text evidence="2">The sequence shown here is derived from an EMBL/GenBank/DDBJ whole genome shotgun (WGS) entry which is preliminary data.</text>
</comment>
<dbReference type="InterPro" id="IPR006461">
    <property type="entry name" value="PLAC_motif_containing"/>
</dbReference>
<sequence length="241" mass="26637">MVNNSEESSSLLENQESVDKDAKVVEEFEKKNNYNSSPLPPPVLPEKSPQAPPPQLTPLVAESNGWTANGFPLGVVGDPVGRTQWNSSLISCLGRQDEFWDSDLEVCVLGTVAPCVLYGSNVARLGSAPETFTSNCMNYNALYLIGNYIFGWNCLAPWFSSRSRTALRRRFNLEGNLEAFSRTCGCCRTCDLATHVFCHPCSLCQEGREIRRRLPHPAFHPQPILVMIPPSEQTMGRDAAA</sequence>
<dbReference type="Proteomes" id="UP001279734">
    <property type="component" value="Unassembled WGS sequence"/>
</dbReference>
<accession>A0AAD3SG15</accession>
<dbReference type="AlphaFoldDB" id="A0AAD3SG15"/>
<keyword evidence="3" id="KW-1185">Reference proteome</keyword>
<dbReference type="Pfam" id="PF04749">
    <property type="entry name" value="PLAC8"/>
    <property type="match status" value="1"/>
</dbReference>
<evidence type="ECO:0008006" key="4">
    <source>
        <dbReference type="Google" id="ProtNLM"/>
    </source>
</evidence>
<feature type="region of interest" description="Disordered" evidence="1">
    <location>
        <begin position="1"/>
        <end position="55"/>
    </location>
</feature>
<dbReference type="EMBL" id="BSYO01000009">
    <property type="protein sequence ID" value="GMH10089.1"/>
    <property type="molecule type" value="Genomic_DNA"/>
</dbReference>
<evidence type="ECO:0000313" key="3">
    <source>
        <dbReference type="Proteomes" id="UP001279734"/>
    </source>
</evidence>
<feature type="compositionally biased region" description="Low complexity" evidence="1">
    <location>
        <begin position="1"/>
        <end position="15"/>
    </location>
</feature>
<organism evidence="2 3">
    <name type="scientific">Nepenthes gracilis</name>
    <name type="common">Slender pitcher plant</name>
    <dbReference type="NCBI Taxonomy" id="150966"/>
    <lineage>
        <taxon>Eukaryota</taxon>
        <taxon>Viridiplantae</taxon>
        <taxon>Streptophyta</taxon>
        <taxon>Embryophyta</taxon>
        <taxon>Tracheophyta</taxon>
        <taxon>Spermatophyta</taxon>
        <taxon>Magnoliopsida</taxon>
        <taxon>eudicotyledons</taxon>
        <taxon>Gunneridae</taxon>
        <taxon>Pentapetalae</taxon>
        <taxon>Caryophyllales</taxon>
        <taxon>Nepenthaceae</taxon>
        <taxon>Nepenthes</taxon>
    </lineage>
</organism>
<proteinExistence type="predicted"/>
<evidence type="ECO:0000313" key="2">
    <source>
        <dbReference type="EMBL" id="GMH10089.1"/>
    </source>
</evidence>
<dbReference type="PANTHER" id="PTHR15907">
    <property type="entry name" value="DUF614 FAMILY PROTEIN-RELATED"/>
    <property type="match status" value="1"/>
</dbReference>
<evidence type="ECO:0000256" key="1">
    <source>
        <dbReference type="SAM" id="MobiDB-lite"/>
    </source>
</evidence>
<feature type="compositionally biased region" description="Basic and acidic residues" evidence="1">
    <location>
        <begin position="17"/>
        <end position="32"/>
    </location>
</feature>
<reference evidence="2" key="1">
    <citation type="submission" date="2023-05" db="EMBL/GenBank/DDBJ databases">
        <title>Nepenthes gracilis genome sequencing.</title>
        <authorList>
            <person name="Fukushima K."/>
        </authorList>
    </citation>
    <scope>NUCLEOTIDE SEQUENCE</scope>
    <source>
        <strain evidence="2">SING2019-196</strain>
    </source>
</reference>
<feature type="compositionally biased region" description="Pro residues" evidence="1">
    <location>
        <begin position="38"/>
        <end position="55"/>
    </location>
</feature>
<protein>
    <recommendedName>
        <fullName evidence="4">PLAC8 family protein</fullName>
    </recommendedName>
</protein>